<evidence type="ECO:0000256" key="1">
    <source>
        <dbReference type="ARBA" id="ARBA00022741"/>
    </source>
</evidence>
<feature type="domain" description="GB1/RHD3-type G" evidence="8">
    <location>
        <begin position="65"/>
        <end position="296"/>
    </location>
</feature>
<dbReference type="CDD" id="cd00063">
    <property type="entry name" value="FN3"/>
    <property type="match status" value="1"/>
</dbReference>
<dbReference type="Gene3D" id="2.60.40.10">
    <property type="entry name" value="Immunoglobulins"/>
    <property type="match status" value="1"/>
</dbReference>
<feature type="domain" description="Fibronectin type-III" evidence="7">
    <location>
        <begin position="549"/>
        <end position="642"/>
    </location>
</feature>
<dbReference type="SUPFAM" id="SSF48340">
    <property type="entry name" value="Interferon-induced guanylate-binding protein 1 (GBP1), C-terminal domain"/>
    <property type="match status" value="1"/>
</dbReference>
<sequence>MAGRFSLLDLKTELCKDLAIPLVLPSNYEWSKEAGSIVKSRESSSPDTLELRPVEEALELLETINKPVAVLAICGPYRTGKSFFISRVVEKPGTFMLGHSMEACTRGIWVSTTALECEEFVLLVLDTEGIGAVEGEGPESFTTKLLVATILLSSFLIYNSTEVPKQADLQQMSSFAHLSTAINVREKKQNDPKEFQKYFPKFMWLLRDVTNPPYDDEEEDENSALTKYLTEVVLTPTGQKDCDSVIAAITTLFPQPLLCDWLPYPNDEPQNSNLDNEDNIEEEFTEKSDQIINGERGIKASVSPKVGFDQQLPVTGGDLAELARLYIKAINQKGSVPSLEGSWKAVIKLKLTKEAEALVAKYEEEMASELCGEEPLEEAIPEEDSIQSRPTLMGLHESIFTVKRQILVEKVVQMLPRSSESPTSPCRPEEREDVRDVIGRFELAIATREGGVVKSGVLHKFITQNMKKSEKHCDELWQRLEKEAEVQTNYTRALNKYDPNICAQVLQDLENLKIDFNMSAIGPAREGVFKSRSDKWTDREVALRCIPGPPTDAAVVGKSKDAMKLQWDLPKINPEAATRYIVEFRKAGKNAWQKSTETSEQWHIVRKLKSNTRYEFRVSSWNEEAERVKRNIEEMLRKAREEGLKGGTRLGKFERTILSAIGFLGGTAVAPLLATVGVPALTLDSKKAAEAAAACVSIPFFATLGAPIVGGTVAYHIMQATGDVGNLEERYVPRSPDAQSLNSSGSTISA</sequence>
<keyword evidence="1" id="KW-0547">Nucleotide-binding</keyword>
<dbReference type="GO" id="GO:0003924">
    <property type="term" value="F:GTPase activity"/>
    <property type="evidence" value="ECO:0007669"/>
    <property type="project" value="InterPro"/>
</dbReference>
<dbReference type="GO" id="GO:0005525">
    <property type="term" value="F:GTP binding"/>
    <property type="evidence" value="ECO:0007669"/>
    <property type="project" value="UniProtKB-KW"/>
</dbReference>
<comment type="similarity">
    <text evidence="4">Belongs to the TRAFAC class dynamin-like GTPase superfamily. GB1/RHD3 GTPase family.</text>
</comment>
<dbReference type="Pfam" id="PF00041">
    <property type="entry name" value="fn3"/>
    <property type="match status" value="1"/>
</dbReference>
<keyword evidence="10" id="KW-1185">Reference proteome</keyword>
<dbReference type="Pfam" id="PF02263">
    <property type="entry name" value="GBP"/>
    <property type="match status" value="1"/>
</dbReference>
<dbReference type="InterPro" id="IPR015894">
    <property type="entry name" value="Guanylate-bd_N"/>
</dbReference>
<dbReference type="Gene3D" id="1.20.1000.10">
    <property type="entry name" value="Guanylate-binding protein, C-terminal domain"/>
    <property type="match status" value="1"/>
</dbReference>
<evidence type="ECO:0000256" key="4">
    <source>
        <dbReference type="PROSITE-ProRule" id="PRU01052"/>
    </source>
</evidence>
<dbReference type="SUPFAM" id="SSF49265">
    <property type="entry name" value="Fibronectin type III"/>
    <property type="match status" value="1"/>
</dbReference>
<dbReference type="Gene3D" id="3.40.50.300">
    <property type="entry name" value="P-loop containing nucleotide triphosphate hydrolases"/>
    <property type="match status" value="1"/>
</dbReference>
<dbReference type="Proteomes" id="UP001174909">
    <property type="component" value="Unassembled WGS sequence"/>
</dbReference>
<dbReference type="InterPro" id="IPR036543">
    <property type="entry name" value="Guanylate-bd_C_sf"/>
</dbReference>
<evidence type="ECO:0000259" key="8">
    <source>
        <dbReference type="PROSITE" id="PS51715"/>
    </source>
</evidence>
<dbReference type="PROSITE" id="PS50853">
    <property type="entry name" value="FN3"/>
    <property type="match status" value="1"/>
</dbReference>
<dbReference type="EMBL" id="CASHTH010002722">
    <property type="protein sequence ID" value="CAI8034256.1"/>
    <property type="molecule type" value="Genomic_DNA"/>
</dbReference>
<dbReference type="InterPro" id="IPR013783">
    <property type="entry name" value="Ig-like_fold"/>
</dbReference>
<reference evidence="9" key="1">
    <citation type="submission" date="2023-03" db="EMBL/GenBank/DDBJ databases">
        <authorList>
            <person name="Steffen K."/>
            <person name="Cardenas P."/>
        </authorList>
    </citation>
    <scope>NUCLEOTIDE SEQUENCE</scope>
</reference>
<evidence type="ECO:0000256" key="3">
    <source>
        <dbReference type="ARBA" id="ARBA00023134"/>
    </source>
</evidence>
<dbReference type="PROSITE" id="PS51715">
    <property type="entry name" value="G_GB1_RHD3"/>
    <property type="match status" value="1"/>
</dbReference>
<evidence type="ECO:0000259" key="7">
    <source>
        <dbReference type="PROSITE" id="PS50853"/>
    </source>
</evidence>
<dbReference type="SUPFAM" id="SSF52540">
    <property type="entry name" value="P-loop containing nucleoside triphosphate hydrolases"/>
    <property type="match status" value="1"/>
</dbReference>
<keyword evidence="6" id="KW-0472">Membrane</keyword>
<gene>
    <name evidence="9" type="ORF">GBAR_LOCUS19306</name>
</gene>
<keyword evidence="6" id="KW-0812">Transmembrane</keyword>
<dbReference type="SMART" id="SM00060">
    <property type="entry name" value="FN3"/>
    <property type="match status" value="1"/>
</dbReference>
<comment type="caution">
    <text evidence="9">The sequence shown here is derived from an EMBL/GenBank/DDBJ whole genome shotgun (WGS) entry which is preliminary data.</text>
</comment>
<dbReference type="InterPro" id="IPR027417">
    <property type="entry name" value="P-loop_NTPase"/>
</dbReference>
<feature type="transmembrane region" description="Helical" evidence="6">
    <location>
        <begin position="693"/>
        <end position="718"/>
    </location>
</feature>
<feature type="coiled-coil region" evidence="5">
    <location>
        <begin position="618"/>
        <end position="645"/>
    </location>
</feature>
<dbReference type="Pfam" id="PF02841">
    <property type="entry name" value="GBP_C"/>
    <property type="match status" value="1"/>
</dbReference>
<keyword evidence="6" id="KW-1133">Transmembrane helix</keyword>
<organism evidence="9 10">
    <name type="scientific">Geodia barretti</name>
    <name type="common">Barrett's horny sponge</name>
    <dbReference type="NCBI Taxonomy" id="519541"/>
    <lineage>
        <taxon>Eukaryota</taxon>
        <taxon>Metazoa</taxon>
        <taxon>Porifera</taxon>
        <taxon>Demospongiae</taxon>
        <taxon>Heteroscleromorpha</taxon>
        <taxon>Tetractinellida</taxon>
        <taxon>Astrophorina</taxon>
        <taxon>Geodiidae</taxon>
        <taxon>Geodia</taxon>
    </lineage>
</organism>
<evidence type="ECO:0000256" key="2">
    <source>
        <dbReference type="ARBA" id="ARBA00022801"/>
    </source>
</evidence>
<dbReference type="InterPro" id="IPR030386">
    <property type="entry name" value="G_GB1_RHD3_dom"/>
</dbReference>
<evidence type="ECO:0000313" key="10">
    <source>
        <dbReference type="Proteomes" id="UP001174909"/>
    </source>
</evidence>
<evidence type="ECO:0000256" key="5">
    <source>
        <dbReference type="SAM" id="Coils"/>
    </source>
</evidence>
<evidence type="ECO:0000313" key="9">
    <source>
        <dbReference type="EMBL" id="CAI8034256.1"/>
    </source>
</evidence>
<protein>
    <submittedName>
        <fullName evidence="9">Guanylate-binding protein 4</fullName>
    </submittedName>
</protein>
<dbReference type="AlphaFoldDB" id="A0AA35WZD5"/>
<dbReference type="InterPro" id="IPR003961">
    <property type="entry name" value="FN3_dom"/>
</dbReference>
<keyword evidence="3" id="KW-0342">GTP-binding</keyword>
<keyword evidence="2" id="KW-0378">Hydrolase</keyword>
<keyword evidence="5" id="KW-0175">Coiled coil</keyword>
<evidence type="ECO:0000256" key="6">
    <source>
        <dbReference type="SAM" id="Phobius"/>
    </source>
</evidence>
<proteinExistence type="inferred from homology"/>
<name>A0AA35WZD5_GEOBA</name>
<dbReference type="PANTHER" id="PTHR10751">
    <property type="entry name" value="GUANYLATE BINDING PROTEIN"/>
    <property type="match status" value="1"/>
</dbReference>
<dbReference type="InterPro" id="IPR003191">
    <property type="entry name" value="Guanylate-bd/ATL_C"/>
</dbReference>
<feature type="transmembrane region" description="Helical" evidence="6">
    <location>
        <begin position="657"/>
        <end position="681"/>
    </location>
</feature>
<accession>A0AA35WZD5</accession>
<dbReference type="InterPro" id="IPR036116">
    <property type="entry name" value="FN3_sf"/>
</dbReference>